<organism evidence="5 6">
    <name type="scientific">Pristionchus fissidentatus</name>
    <dbReference type="NCBI Taxonomy" id="1538716"/>
    <lineage>
        <taxon>Eukaryota</taxon>
        <taxon>Metazoa</taxon>
        <taxon>Ecdysozoa</taxon>
        <taxon>Nematoda</taxon>
        <taxon>Chromadorea</taxon>
        <taxon>Rhabditida</taxon>
        <taxon>Rhabditina</taxon>
        <taxon>Diplogasteromorpha</taxon>
        <taxon>Diplogasteroidea</taxon>
        <taxon>Neodiplogasteridae</taxon>
        <taxon>Pristionchus</taxon>
    </lineage>
</organism>
<dbReference type="AlphaFoldDB" id="A0AAV5WXS7"/>
<feature type="domain" description="Alpha-N-acetylglucosaminidase tim-barrel" evidence="2">
    <location>
        <begin position="112"/>
        <end position="444"/>
    </location>
</feature>
<proteinExistence type="predicted"/>
<dbReference type="Pfam" id="PF05089">
    <property type="entry name" value="NAGLU"/>
    <property type="match status" value="1"/>
</dbReference>
<dbReference type="InterPro" id="IPR024732">
    <property type="entry name" value="NAGLU_C"/>
</dbReference>
<evidence type="ECO:0008006" key="7">
    <source>
        <dbReference type="Google" id="ProtNLM"/>
    </source>
</evidence>
<dbReference type="Pfam" id="PF12971">
    <property type="entry name" value="NAGLU_N"/>
    <property type="match status" value="1"/>
</dbReference>
<dbReference type="EMBL" id="BTSY01000007">
    <property type="protein sequence ID" value="GMT35430.1"/>
    <property type="molecule type" value="Genomic_DNA"/>
</dbReference>
<keyword evidence="1" id="KW-0378">Hydrolase</keyword>
<dbReference type="Gene3D" id="3.30.379.10">
    <property type="entry name" value="Chitobiase/beta-hexosaminidase domain 2-like"/>
    <property type="match status" value="1"/>
</dbReference>
<dbReference type="InterPro" id="IPR029018">
    <property type="entry name" value="Hex-like_dom2"/>
</dbReference>
<evidence type="ECO:0000256" key="1">
    <source>
        <dbReference type="ARBA" id="ARBA00022801"/>
    </source>
</evidence>
<sequence>DSQLRVRARRGTEKSVLDVLGRLPKWIADEFSSISITGSGEQLSPGSARLIGSNEGVRVEGSSAVDALYAIHSYLREFCGTMITWEGLNVPMEGECKRPQDFERKYDSIEIRYFGNPCTYSYSFAWWDWAHWERFIDWLALSGFNMVLTPVGQEAIWAKLWSELGISENGLNDFFSGPAFLAWHRMGNVQKLGGPMSVEYLESQLELNKKIVNRLVELGIVPVLPTFAGFVPKEFERKFSNLRFLHNACWNNLNQTNSCTTSLHPQEPQFKKIAKLFVDMQTTFYGHVTDVYSADPFNESPPAHLSEKDVAHMSSAIYKGCSMGNMNCIWLLQSWTFAYDGWKKPAVESFLTQVPVGRMIILDLQAEKRPLYKEFDGFFGHYFVWCLLQNFGGNTLMRGNLGKLHENYRTALESGTSIVGMGLTMEGINQNYVVYQYFIDLAWTNEELDPQKWIVGYSTARYGSSSPLQWGAWKLLLATYYTQVNYEYDPYDLLEDTKFSTEDERRKIYLYSRPQFTQRIRYWLSTKLIDKLGNLFIMLNRTLGHNELFRQDYSDVMREVIQKKIHNRIQFATNGYSLQDKAMMERGCDETAQLFDLLDKNEVRDLSEWLVMARNAASTKTESDLFERQARNQMTLWGPTGEIADYARKEWAGLIRKFYAKRWAFFCEYIQSGIRYDQHKFEKRLLEEVELPFAHL</sequence>
<dbReference type="InterPro" id="IPR017853">
    <property type="entry name" value="GH"/>
</dbReference>
<evidence type="ECO:0000259" key="3">
    <source>
        <dbReference type="Pfam" id="PF12971"/>
    </source>
</evidence>
<dbReference type="Gene3D" id="3.20.20.80">
    <property type="entry name" value="Glycosidases"/>
    <property type="match status" value="1"/>
</dbReference>
<evidence type="ECO:0000259" key="2">
    <source>
        <dbReference type="Pfam" id="PF05089"/>
    </source>
</evidence>
<comment type="caution">
    <text evidence="5">The sequence shown here is derived from an EMBL/GenBank/DDBJ whole genome shotgun (WGS) entry which is preliminary data.</text>
</comment>
<reference evidence="5" key="1">
    <citation type="submission" date="2023-10" db="EMBL/GenBank/DDBJ databases">
        <title>Genome assembly of Pristionchus species.</title>
        <authorList>
            <person name="Yoshida K."/>
            <person name="Sommer R.J."/>
        </authorList>
    </citation>
    <scope>NUCLEOTIDE SEQUENCE</scope>
    <source>
        <strain evidence="5">RS5133</strain>
    </source>
</reference>
<dbReference type="SUPFAM" id="SSF51445">
    <property type="entry name" value="(Trans)glycosidases"/>
    <property type="match status" value="1"/>
</dbReference>
<evidence type="ECO:0000313" key="6">
    <source>
        <dbReference type="Proteomes" id="UP001432322"/>
    </source>
</evidence>
<dbReference type="InterPro" id="IPR024240">
    <property type="entry name" value="NAGLU_N"/>
</dbReference>
<feature type="domain" description="Alpha-N-acetylglucosaminidase C-terminal" evidence="4">
    <location>
        <begin position="453"/>
        <end position="694"/>
    </location>
</feature>
<dbReference type="Proteomes" id="UP001432322">
    <property type="component" value="Unassembled WGS sequence"/>
</dbReference>
<dbReference type="InterPro" id="IPR007781">
    <property type="entry name" value="NAGLU"/>
</dbReference>
<dbReference type="PANTHER" id="PTHR12872:SF1">
    <property type="entry name" value="ALPHA-N-ACETYLGLUCOSAMINIDASE"/>
    <property type="match status" value="1"/>
</dbReference>
<dbReference type="GO" id="GO:0016787">
    <property type="term" value="F:hydrolase activity"/>
    <property type="evidence" value="ECO:0007669"/>
    <property type="project" value="UniProtKB-KW"/>
</dbReference>
<evidence type="ECO:0000259" key="4">
    <source>
        <dbReference type="Pfam" id="PF12972"/>
    </source>
</evidence>
<evidence type="ECO:0000313" key="5">
    <source>
        <dbReference type="EMBL" id="GMT35430.1"/>
    </source>
</evidence>
<feature type="non-terminal residue" evidence="5">
    <location>
        <position position="1"/>
    </location>
</feature>
<gene>
    <name evidence="5" type="ORF">PFISCL1PPCAC_26727</name>
</gene>
<dbReference type="InterPro" id="IPR024733">
    <property type="entry name" value="NAGLU_tim-barrel"/>
</dbReference>
<dbReference type="Pfam" id="PF12972">
    <property type="entry name" value="NAGLU_C"/>
    <property type="match status" value="1"/>
</dbReference>
<dbReference type="PANTHER" id="PTHR12872">
    <property type="entry name" value="ALPHA-N-ACETYLGLUCOSAMINIDASE"/>
    <property type="match status" value="1"/>
</dbReference>
<feature type="domain" description="Alpha-N-acetylglucosaminidase N-terminal" evidence="3">
    <location>
        <begin position="53"/>
        <end position="89"/>
    </location>
</feature>
<name>A0AAV5WXS7_9BILA</name>
<accession>A0AAV5WXS7</accession>
<dbReference type="Gene3D" id="1.20.120.670">
    <property type="entry name" value="N-acetyl-b-d-glucoasminidase"/>
    <property type="match status" value="1"/>
</dbReference>
<protein>
    <recommendedName>
        <fullName evidence="7">Alpha-N-acetylglucosaminidase</fullName>
    </recommendedName>
</protein>
<keyword evidence="6" id="KW-1185">Reference proteome</keyword>